<dbReference type="InterPro" id="IPR011008">
    <property type="entry name" value="Dimeric_a/b-barrel"/>
</dbReference>
<reference evidence="1 2" key="1">
    <citation type="submission" date="2017-05" db="EMBL/GenBank/DDBJ databases">
        <authorList>
            <person name="Varghese N."/>
            <person name="Submissions S."/>
        </authorList>
    </citation>
    <scope>NUCLEOTIDE SEQUENCE [LARGE SCALE GENOMIC DNA]</scope>
    <source>
        <strain evidence="1 2">DSM 21342</strain>
    </source>
</reference>
<evidence type="ECO:0000313" key="1">
    <source>
        <dbReference type="EMBL" id="SMO84379.1"/>
    </source>
</evidence>
<dbReference type="SUPFAM" id="SSF54909">
    <property type="entry name" value="Dimeric alpha+beta barrel"/>
    <property type="match status" value="1"/>
</dbReference>
<name>A0A521EKC8_9SPHI</name>
<sequence>MEKSGKLNIAGPFLDDGDLRGIFIFNVTSIEEDKALVDQDPAVKSGRLSIDIHPWMSPKGVSLQ</sequence>
<protein>
    <recommendedName>
        <fullName evidence="3">YCII-related domain-containing protein</fullName>
    </recommendedName>
</protein>
<accession>A0A521EKC8</accession>
<gene>
    <name evidence="1" type="ORF">SAMN06265350_11630</name>
</gene>
<dbReference type="EMBL" id="FXSZ01000016">
    <property type="protein sequence ID" value="SMO84379.1"/>
    <property type="molecule type" value="Genomic_DNA"/>
</dbReference>
<organism evidence="1 2">
    <name type="scientific">Solitalea koreensis</name>
    <dbReference type="NCBI Taxonomy" id="543615"/>
    <lineage>
        <taxon>Bacteria</taxon>
        <taxon>Pseudomonadati</taxon>
        <taxon>Bacteroidota</taxon>
        <taxon>Sphingobacteriia</taxon>
        <taxon>Sphingobacteriales</taxon>
        <taxon>Sphingobacteriaceae</taxon>
        <taxon>Solitalea</taxon>
    </lineage>
</organism>
<dbReference type="AlphaFoldDB" id="A0A521EKC8"/>
<dbReference type="RefSeq" id="WP_142604782.1">
    <property type="nucleotide sequence ID" value="NZ_FXSZ01000016.1"/>
</dbReference>
<dbReference type="OrthoDB" id="8481699at2"/>
<evidence type="ECO:0000313" key="2">
    <source>
        <dbReference type="Proteomes" id="UP000315971"/>
    </source>
</evidence>
<dbReference type="Proteomes" id="UP000315971">
    <property type="component" value="Unassembled WGS sequence"/>
</dbReference>
<keyword evidence="2" id="KW-1185">Reference proteome</keyword>
<proteinExistence type="predicted"/>
<evidence type="ECO:0008006" key="3">
    <source>
        <dbReference type="Google" id="ProtNLM"/>
    </source>
</evidence>
<dbReference type="Gene3D" id="3.30.70.1060">
    <property type="entry name" value="Dimeric alpha+beta barrel"/>
    <property type="match status" value="1"/>
</dbReference>